<evidence type="ECO:0000256" key="3">
    <source>
        <dbReference type="ARBA" id="ARBA00022741"/>
    </source>
</evidence>
<feature type="domain" description="Nudix hydrolase" evidence="6">
    <location>
        <begin position="37"/>
        <end position="175"/>
    </location>
</feature>
<sequence length="176" mass="20936">HINDEINYLSIKSEGLTYDEFIKDEILKRAVLKMNIKEEHSIAAIVFYEEDDEYLLLKYGLGHWEYVKGHQDEGETDKDTIFRELQEETGITDAKLIIGYKENYEYSFNFRGQRIHKTVTCYLIQSPTKHVKISYEHDDFIWLPYPKALKRLTHDNAKRLLTKANKFRKSPLARFL</sequence>
<dbReference type="PROSITE" id="PS51462">
    <property type="entry name" value="NUDIX"/>
    <property type="match status" value="1"/>
</dbReference>
<dbReference type="GO" id="GO:0006754">
    <property type="term" value="P:ATP biosynthetic process"/>
    <property type="evidence" value="ECO:0007669"/>
    <property type="project" value="TreeGrafter"/>
</dbReference>
<dbReference type="CDD" id="cd03428">
    <property type="entry name" value="NUDIX_Ap4A_Nudt2"/>
    <property type="match status" value="1"/>
</dbReference>
<dbReference type="SUPFAM" id="SSF55811">
    <property type="entry name" value="Nudix"/>
    <property type="match status" value="1"/>
</dbReference>
<dbReference type="GO" id="GO:0006167">
    <property type="term" value="P:AMP biosynthetic process"/>
    <property type="evidence" value="ECO:0007669"/>
    <property type="project" value="TreeGrafter"/>
</dbReference>
<dbReference type="PROSITE" id="PS00893">
    <property type="entry name" value="NUDIX_BOX"/>
    <property type="match status" value="1"/>
</dbReference>
<evidence type="ECO:0000256" key="5">
    <source>
        <dbReference type="ARBA" id="ARBA00032644"/>
    </source>
</evidence>
<keyword evidence="3" id="KW-0547">Nucleotide-binding</keyword>
<protein>
    <recommendedName>
        <fullName evidence="2">Bis(5'-nucleosyl)-tetraphosphatase [asymmetrical]</fullName>
    </recommendedName>
    <alternativeName>
        <fullName evidence="5">Diadenosine 5',5'''-P1,P4-tetraphosphate asymmetrical hydrolase</fullName>
    </alternativeName>
</protein>
<dbReference type="InterPro" id="IPR020084">
    <property type="entry name" value="NUDIX_hydrolase_CS"/>
</dbReference>
<dbReference type="PANTHER" id="PTHR21340:SF0">
    <property type="entry name" value="BIS(5'-NUCLEOSYL)-TETRAPHOSPHATASE [ASYMMETRICAL]"/>
    <property type="match status" value="1"/>
</dbReference>
<organism evidence="7">
    <name type="scientific">marine sediment metagenome</name>
    <dbReference type="NCBI Taxonomy" id="412755"/>
    <lineage>
        <taxon>unclassified sequences</taxon>
        <taxon>metagenomes</taxon>
        <taxon>ecological metagenomes</taxon>
    </lineage>
</organism>
<proteinExistence type="inferred from homology"/>
<evidence type="ECO:0000256" key="4">
    <source>
        <dbReference type="ARBA" id="ARBA00022801"/>
    </source>
</evidence>
<evidence type="ECO:0000256" key="2">
    <source>
        <dbReference type="ARBA" id="ARBA00018911"/>
    </source>
</evidence>
<dbReference type="GO" id="GO:0004081">
    <property type="term" value="F:bis(5'-nucleosyl)-tetraphosphatase (asymmetrical) activity"/>
    <property type="evidence" value="ECO:0007669"/>
    <property type="project" value="TreeGrafter"/>
</dbReference>
<comment type="similarity">
    <text evidence="1">Belongs to the Nudix hydrolase family.</text>
</comment>
<comment type="caution">
    <text evidence="7">The sequence shown here is derived from an EMBL/GenBank/DDBJ whole genome shotgun (WGS) entry which is preliminary data.</text>
</comment>
<dbReference type="InterPro" id="IPR015797">
    <property type="entry name" value="NUDIX_hydrolase-like_dom_sf"/>
</dbReference>
<dbReference type="Pfam" id="PF00293">
    <property type="entry name" value="NUDIX"/>
    <property type="match status" value="1"/>
</dbReference>
<evidence type="ECO:0000259" key="6">
    <source>
        <dbReference type="PROSITE" id="PS51462"/>
    </source>
</evidence>
<evidence type="ECO:0000313" key="7">
    <source>
        <dbReference type="EMBL" id="KKM20394.1"/>
    </source>
</evidence>
<evidence type="ECO:0000256" key="1">
    <source>
        <dbReference type="ARBA" id="ARBA00005582"/>
    </source>
</evidence>
<dbReference type="InterPro" id="IPR000086">
    <property type="entry name" value="NUDIX_hydrolase_dom"/>
</dbReference>
<accession>A0A0F9IKR6</accession>
<dbReference type="GO" id="GO:0000166">
    <property type="term" value="F:nucleotide binding"/>
    <property type="evidence" value="ECO:0007669"/>
    <property type="project" value="UniProtKB-KW"/>
</dbReference>
<dbReference type="EMBL" id="LAZR01013775">
    <property type="protein sequence ID" value="KKM20394.1"/>
    <property type="molecule type" value="Genomic_DNA"/>
</dbReference>
<dbReference type="PANTHER" id="PTHR21340">
    <property type="entry name" value="DIADENOSINE 5,5-P1,P4-TETRAPHOSPHATE PYROPHOSPHOHYDROLASE MUTT"/>
    <property type="match status" value="1"/>
</dbReference>
<dbReference type="AlphaFoldDB" id="A0A0F9IKR6"/>
<gene>
    <name evidence="7" type="ORF">LCGC14_1645870</name>
</gene>
<feature type="non-terminal residue" evidence="7">
    <location>
        <position position="1"/>
    </location>
</feature>
<reference evidence="7" key="1">
    <citation type="journal article" date="2015" name="Nature">
        <title>Complex archaea that bridge the gap between prokaryotes and eukaryotes.</title>
        <authorList>
            <person name="Spang A."/>
            <person name="Saw J.H."/>
            <person name="Jorgensen S.L."/>
            <person name="Zaremba-Niedzwiedzka K."/>
            <person name="Martijn J."/>
            <person name="Lind A.E."/>
            <person name="van Eijk R."/>
            <person name="Schleper C."/>
            <person name="Guy L."/>
            <person name="Ettema T.J."/>
        </authorList>
    </citation>
    <scope>NUCLEOTIDE SEQUENCE</scope>
</reference>
<dbReference type="Gene3D" id="3.90.79.10">
    <property type="entry name" value="Nucleoside Triphosphate Pyrophosphohydrolase"/>
    <property type="match status" value="1"/>
</dbReference>
<name>A0A0F9IKR6_9ZZZZ</name>
<dbReference type="InterPro" id="IPR003565">
    <property type="entry name" value="Tetra_PHTase"/>
</dbReference>
<dbReference type="InterPro" id="IPR051325">
    <property type="entry name" value="Nudix_hydrolase_domain"/>
</dbReference>
<keyword evidence="4" id="KW-0378">Hydrolase</keyword>